<keyword evidence="3" id="KW-0963">Cytoplasm</keyword>
<evidence type="ECO:0000256" key="4">
    <source>
        <dbReference type="SAM" id="MobiDB-lite"/>
    </source>
</evidence>
<feature type="compositionally biased region" description="Basic residues" evidence="4">
    <location>
        <begin position="302"/>
        <end position="314"/>
    </location>
</feature>
<organism evidence="6 7">
    <name type="scientific">Anaeramoeba flamelloides</name>
    <dbReference type="NCBI Taxonomy" id="1746091"/>
    <lineage>
        <taxon>Eukaryota</taxon>
        <taxon>Metamonada</taxon>
        <taxon>Anaeramoebidae</taxon>
        <taxon>Anaeramoeba</taxon>
    </lineage>
</organism>
<dbReference type="PANTHER" id="PTHR15913">
    <property type="entry name" value="ACID CLUSTER PROTEIN 33"/>
    <property type="match status" value="1"/>
</dbReference>
<dbReference type="InterPro" id="IPR026151">
    <property type="entry name" value="Maspardin"/>
</dbReference>
<dbReference type="PANTHER" id="PTHR15913:SF0">
    <property type="entry name" value="MASPARDIN"/>
    <property type="match status" value="1"/>
</dbReference>
<keyword evidence="7" id="KW-1185">Reference proteome</keyword>
<feature type="compositionally biased region" description="Basic and acidic residues" evidence="4">
    <location>
        <begin position="315"/>
        <end position="383"/>
    </location>
</feature>
<comment type="caution">
    <text evidence="6">The sequence shown here is derived from an EMBL/GenBank/DDBJ whole genome shotgun (WGS) entry which is preliminary data.</text>
</comment>
<dbReference type="Gene3D" id="3.40.50.1820">
    <property type="entry name" value="alpha/beta hydrolase"/>
    <property type="match status" value="1"/>
</dbReference>
<protein>
    <recommendedName>
        <fullName evidence="2">Maspardin</fullName>
    </recommendedName>
</protein>
<dbReference type="InterPro" id="IPR029058">
    <property type="entry name" value="AB_hydrolase_fold"/>
</dbReference>
<gene>
    <name evidence="6" type="ORF">M0813_02511</name>
</gene>
<feature type="domain" description="AB hydrolase-1" evidence="5">
    <location>
        <begin position="55"/>
        <end position="151"/>
    </location>
</feature>
<proteinExistence type="predicted"/>
<evidence type="ECO:0000313" key="6">
    <source>
        <dbReference type="EMBL" id="KAJ6242663.1"/>
    </source>
</evidence>
<dbReference type="Proteomes" id="UP001150062">
    <property type="component" value="Unassembled WGS sequence"/>
</dbReference>
<reference evidence="6" key="1">
    <citation type="submission" date="2022-08" db="EMBL/GenBank/DDBJ databases">
        <title>Novel sulfate-reducing endosymbionts in the free-living metamonad Anaeramoeba.</title>
        <authorList>
            <person name="Jerlstrom-Hultqvist J."/>
            <person name="Cepicka I."/>
            <person name="Gallot-Lavallee L."/>
            <person name="Salas-Leiva D."/>
            <person name="Curtis B.A."/>
            <person name="Zahonova K."/>
            <person name="Pipaliya S."/>
            <person name="Dacks J."/>
            <person name="Roger A.J."/>
        </authorList>
    </citation>
    <scope>NUCLEOTIDE SEQUENCE</scope>
    <source>
        <strain evidence="6">Schooner1</strain>
    </source>
</reference>
<evidence type="ECO:0000259" key="5">
    <source>
        <dbReference type="Pfam" id="PF00561"/>
    </source>
</evidence>
<evidence type="ECO:0000256" key="3">
    <source>
        <dbReference type="ARBA" id="ARBA00022490"/>
    </source>
</evidence>
<sequence>MSNQKKKKEEEQSKISKIFEAFIGDVALNTISINSDNEEGVWQYYDSLGGSTNEALLCLHGVPGSCDVFFQQLLALSSRGYRVISVQYPPFWSYRTFCQSFKEFLSSLELEKIHLFGLGFGGFLIMKYLEKEKDQRIKSVILCNSFISTLFFTRLNTCGGMITWAPEFWLKRKLLKTFPQKEVLLPIAEALDFMVEVVEKLKYDDLASRLTMISTETIIGKIDFDPQFVTIIDPADKGYVPRKVREKVVTKFPDCRYAQVKVGGDFPQLSNPQEVNMHLIIHLRNTGWDPDQETRLNQKIPQKTKSKKKKKQKNHKGEGKKVNETEKEKEKEKETEKEKEKEKEKENEKEKEKEKENEKENEKEKEKEMNKEEKKNLKKEEKK</sequence>
<name>A0ABQ8YDJ9_9EUKA</name>
<accession>A0ABQ8YDJ9</accession>
<dbReference type="EMBL" id="JAOAOG010000173">
    <property type="protein sequence ID" value="KAJ6242663.1"/>
    <property type="molecule type" value="Genomic_DNA"/>
</dbReference>
<dbReference type="SUPFAM" id="SSF53474">
    <property type="entry name" value="alpha/beta-Hydrolases"/>
    <property type="match status" value="1"/>
</dbReference>
<dbReference type="InterPro" id="IPR000073">
    <property type="entry name" value="AB_hydrolase_1"/>
</dbReference>
<dbReference type="Pfam" id="PF00561">
    <property type="entry name" value="Abhydrolase_1"/>
    <property type="match status" value="1"/>
</dbReference>
<evidence type="ECO:0000256" key="1">
    <source>
        <dbReference type="ARBA" id="ARBA00004496"/>
    </source>
</evidence>
<feature type="region of interest" description="Disordered" evidence="4">
    <location>
        <begin position="288"/>
        <end position="383"/>
    </location>
</feature>
<evidence type="ECO:0000313" key="7">
    <source>
        <dbReference type="Proteomes" id="UP001150062"/>
    </source>
</evidence>
<comment type="subcellular location">
    <subcellularLocation>
        <location evidence="1">Cytoplasm</location>
    </subcellularLocation>
</comment>
<evidence type="ECO:0000256" key="2">
    <source>
        <dbReference type="ARBA" id="ARBA00020148"/>
    </source>
</evidence>